<dbReference type="SUPFAM" id="SSF52266">
    <property type="entry name" value="SGNH hydrolase"/>
    <property type="match status" value="1"/>
</dbReference>
<comment type="similarity">
    <text evidence="1">Belongs to the 'GDSL' lipolytic enzyme family.</text>
</comment>
<keyword evidence="2" id="KW-0378">Hydrolase</keyword>
<dbReference type="Gene3D" id="3.40.50.1110">
    <property type="entry name" value="SGNH hydrolase"/>
    <property type="match status" value="1"/>
</dbReference>
<evidence type="ECO:0000259" key="3">
    <source>
        <dbReference type="Pfam" id="PF13472"/>
    </source>
</evidence>
<protein>
    <submittedName>
        <fullName evidence="4">Lysophospholipase L1-like esterase</fullName>
    </submittedName>
</protein>
<name>A0A2V3PPV0_9BACT</name>
<reference evidence="4 5" key="1">
    <citation type="submission" date="2018-03" db="EMBL/GenBank/DDBJ databases">
        <title>Genomic Encyclopedia of Archaeal and Bacterial Type Strains, Phase II (KMG-II): from individual species to whole genera.</title>
        <authorList>
            <person name="Goeker M."/>
        </authorList>
    </citation>
    <scope>NUCLEOTIDE SEQUENCE [LARGE SCALE GENOMIC DNA]</scope>
    <source>
        <strain evidence="4 5">DSM 100214</strain>
    </source>
</reference>
<evidence type="ECO:0000313" key="4">
    <source>
        <dbReference type="EMBL" id="PXV63591.1"/>
    </source>
</evidence>
<dbReference type="GO" id="GO:0016788">
    <property type="term" value="F:hydrolase activity, acting on ester bonds"/>
    <property type="evidence" value="ECO:0007669"/>
    <property type="project" value="UniProtKB-ARBA"/>
</dbReference>
<organism evidence="4 5">
    <name type="scientific">Dysgonomonas alginatilytica</name>
    <dbReference type="NCBI Taxonomy" id="1605892"/>
    <lineage>
        <taxon>Bacteria</taxon>
        <taxon>Pseudomonadati</taxon>
        <taxon>Bacteroidota</taxon>
        <taxon>Bacteroidia</taxon>
        <taxon>Bacteroidales</taxon>
        <taxon>Dysgonomonadaceae</taxon>
        <taxon>Dysgonomonas</taxon>
    </lineage>
</organism>
<gene>
    <name evidence="4" type="ORF">CLV62_11378</name>
</gene>
<dbReference type="PANTHER" id="PTHR43695:SF1">
    <property type="entry name" value="RHAMNOGALACTURONAN ACETYLESTERASE"/>
    <property type="match status" value="1"/>
</dbReference>
<accession>A0A2V3PPV0</accession>
<dbReference type="OrthoDB" id="1289639at2"/>
<feature type="domain" description="SGNH hydrolase-type esterase" evidence="3">
    <location>
        <begin position="31"/>
        <end position="208"/>
    </location>
</feature>
<comment type="caution">
    <text evidence="4">The sequence shown here is derived from an EMBL/GenBank/DDBJ whole genome shotgun (WGS) entry which is preliminary data.</text>
</comment>
<dbReference type="AlphaFoldDB" id="A0A2V3PPV0"/>
<dbReference type="CDD" id="cd01821">
    <property type="entry name" value="Rhamnogalacturan_acetylesterase_like"/>
    <property type="match status" value="1"/>
</dbReference>
<dbReference type="Pfam" id="PF13472">
    <property type="entry name" value="Lipase_GDSL_2"/>
    <property type="match status" value="1"/>
</dbReference>
<dbReference type="Gene3D" id="2.60.40.10">
    <property type="entry name" value="Immunoglobulins"/>
    <property type="match status" value="1"/>
</dbReference>
<dbReference type="RefSeq" id="WP_110310910.1">
    <property type="nucleotide sequence ID" value="NZ_QICL01000013.1"/>
</dbReference>
<proteinExistence type="inferred from homology"/>
<evidence type="ECO:0000313" key="5">
    <source>
        <dbReference type="Proteomes" id="UP000247973"/>
    </source>
</evidence>
<keyword evidence="5" id="KW-1185">Reference proteome</keyword>
<evidence type="ECO:0000256" key="2">
    <source>
        <dbReference type="ARBA" id="ARBA00022801"/>
    </source>
</evidence>
<sequence length="543" mass="61410">MRYRKLLITFLLLCTLFLGGTLTAQIKILTIGDSTMANYDEDKNSGEKEMRGWGQMLPLFLKGDIRSVNAAKNGRSSKSFYYEFWKNLRNSLNPGDYVFIQFGHNDEKAAGLDTDPNDETGRGTAAWGQYQGYLKRYIDESRERGAMPILFTPIVRRLFDENNQITGQGLHSLTELAPDDSTMNYPMAMRSLAHDLSVPLVDMTLLTQKMVLEYGAEKSKEIIYANNDNTHLKAMGGILYARLAVEDLMKQNILTDYLTLSSDINIKPAEWDFGSQFLGKSTVKMFTLQGLDLTPKSGTVELTVESPFELLTKQNGTPQNKLTVSYTDGNLSYPVFVKFSPEKVEKYEGNLTLLSDDNIRQEISLKGIGFSLKGAEKKQTDWSVISRDTPLINNNVEVRAKAVGLEFVDKNNEVLVTILDNKWPSGDIDLNASRYLELAITAPKGTFFIDSLHFEMGAVGGKYMTFTAQGSIDQSFSETEDITIMDDLPNEKFKTYTFNKVLKIPQGETFYIRFYPWYKMEASDKYINLKNVQVKGFLFENSN</sequence>
<dbReference type="PANTHER" id="PTHR43695">
    <property type="entry name" value="PUTATIVE (AFU_ORTHOLOGUE AFUA_2G17250)-RELATED"/>
    <property type="match status" value="1"/>
</dbReference>
<dbReference type="Proteomes" id="UP000247973">
    <property type="component" value="Unassembled WGS sequence"/>
</dbReference>
<evidence type="ECO:0000256" key="1">
    <source>
        <dbReference type="ARBA" id="ARBA00008668"/>
    </source>
</evidence>
<dbReference type="InterPro" id="IPR036514">
    <property type="entry name" value="SGNH_hydro_sf"/>
</dbReference>
<dbReference type="InterPro" id="IPR013830">
    <property type="entry name" value="SGNH_hydro"/>
</dbReference>
<dbReference type="InterPro" id="IPR013783">
    <property type="entry name" value="Ig-like_fold"/>
</dbReference>
<dbReference type="InterPro" id="IPR037459">
    <property type="entry name" value="RhgT-like"/>
</dbReference>
<dbReference type="EMBL" id="QICL01000013">
    <property type="protein sequence ID" value="PXV63591.1"/>
    <property type="molecule type" value="Genomic_DNA"/>
</dbReference>